<evidence type="ECO:0000313" key="1">
    <source>
        <dbReference type="EMBL" id="KAJ5470194.1"/>
    </source>
</evidence>
<dbReference type="AlphaFoldDB" id="A0A9W9WME8"/>
<protein>
    <submittedName>
        <fullName evidence="1">Uncharacterized protein</fullName>
    </submittedName>
</protein>
<proteinExistence type="predicted"/>
<evidence type="ECO:0000313" key="2">
    <source>
        <dbReference type="Proteomes" id="UP001147760"/>
    </source>
</evidence>
<dbReference type="OrthoDB" id="1652964at2759"/>
<dbReference type="Proteomes" id="UP001147760">
    <property type="component" value="Unassembled WGS sequence"/>
</dbReference>
<reference evidence="1" key="1">
    <citation type="submission" date="2022-12" db="EMBL/GenBank/DDBJ databases">
        <authorList>
            <person name="Petersen C."/>
        </authorList>
    </citation>
    <scope>NUCLEOTIDE SEQUENCE</scope>
    <source>
        <strain evidence="1">IBT 17660</strain>
    </source>
</reference>
<sequence>MSKIKPLKSWSGSSLQEDSRHMTVLGADGVGVLWPTIFRNGDGKAGEEIDQEKFENADGVQPRKIGKAGSFGHETFLQDETEVVLNQLLPPVL</sequence>
<gene>
    <name evidence="1" type="ORF">N7530_007551</name>
</gene>
<keyword evidence="2" id="KW-1185">Reference proteome</keyword>
<reference evidence="1" key="2">
    <citation type="journal article" date="2023" name="IMA Fungus">
        <title>Comparative genomic study of the Penicillium genus elucidates a diverse pangenome and 15 lateral gene transfer events.</title>
        <authorList>
            <person name="Petersen C."/>
            <person name="Sorensen T."/>
            <person name="Nielsen M.R."/>
            <person name="Sondergaard T.E."/>
            <person name="Sorensen J.L."/>
            <person name="Fitzpatrick D.A."/>
            <person name="Frisvad J.C."/>
            <person name="Nielsen K.L."/>
        </authorList>
    </citation>
    <scope>NUCLEOTIDE SEQUENCE</scope>
    <source>
        <strain evidence="1">IBT 17660</strain>
    </source>
</reference>
<name>A0A9W9WME8_9EURO</name>
<comment type="caution">
    <text evidence="1">The sequence shown here is derived from an EMBL/GenBank/DDBJ whole genome shotgun (WGS) entry which is preliminary data.</text>
</comment>
<organism evidence="1 2">
    <name type="scientific">Penicillium desertorum</name>
    <dbReference type="NCBI Taxonomy" id="1303715"/>
    <lineage>
        <taxon>Eukaryota</taxon>
        <taxon>Fungi</taxon>
        <taxon>Dikarya</taxon>
        <taxon>Ascomycota</taxon>
        <taxon>Pezizomycotina</taxon>
        <taxon>Eurotiomycetes</taxon>
        <taxon>Eurotiomycetidae</taxon>
        <taxon>Eurotiales</taxon>
        <taxon>Aspergillaceae</taxon>
        <taxon>Penicillium</taxon>
    </lineage>
</organism>
<dbReference type="EMBL" id="JAPWDO010000005">
    <property type="protein sequence ID" value="KAJ5470194.1"/>
    <property type="molecule type" value="Genomic_DNA"/>
</dbReference>
<accession>A0A9W9WME8</accession>